<dbReference type="Pfam" id="PF13715">
    <property type="entry name" value="CarbopepD_reg_2"/>
    <property type="match status" value="1"/>
</dbReference>
<comment type="subcellular location">
    <subcellularLocation>
        <location evidence="1 4">Cell outer membrane</location>
    </subcellularLocation>
</comment>
<feature type="domain" description="TonB-dependent receptor-like beta-barrel" evidence="5">
    <location>
        <begin position="414"/>
        <end position="926"/>
    </location>
</feature>
<dbReference type="InterPro" id="IPR012910">
    <property type="entry name" value="Plug_dom"/>
</dbReference>
<name>A0A2T5C2S9_9BACT</name>
<dbReference type="EMBL" id="QAAD01000006">
    <property type="protein sequence ID" value="PTN08992.1"/>
    <property type="molecule type" value="Genomic_DNA"/>
</dbReference>
<dbReference type="SUPFAM" id="SSF56935">
    <property type="entry name" value="Porins"/>
    <property type="match status" value="1"/>
</dbReference>
<dbReference type="RefSeq" id="WP_107821911.1">
    <property type="nucleotide sequence ID" value="NZ_OY782574.1"/>
</dbReference>
<evidence type="ECO:0000259" key="6">
    <source>
        <dbReference type="Pfam" id="PF07715"/>
    </source>
</evidence>
<evidence type="ECO:0000256" key="4">
    <source>
        <dbReference type="RuleBase" id="RU003357"/>
    </source>
</evidence>
<comment type="similarity">
    <text evidence="4">Belongs to the TonB-dependent receptor family.</text>
</comment>
<dbReference type="PANTHER" id="PTHR40980:SF5">
    <property type="entry name" value="TONB-DEPENDENT RECEPTOR"/>
    <property type="match status" value="1"/>
</dbReference>
<evidence type="ECO:0000256" key="1">
    <source>
        <dbReference type="ARBA" id="ARBA00004442"/>
    </source>
</evidence>
<dbReference type="InterPro" id="IPR037066">
    <property type="entry name" value="Plug_dom_sf"/>
</dbReference>
<dbReference type="PANTHER" id="PTHR40980">
    <property type="entry name" value="PLUG DOMAIN-CONTAINING PROTEIN"/>
    <property type="match status" value="1"/>
</dbReference>
<dbReference type="Gene3D" id="2.60.40.1120">
    <property type="entry name" value="Carboxypeptidase-like, regulatory domain"/>
    <property type="match status" value="1"/>
</dbReference>
<dbReference type="InterPro" id="IPR008969">
    <property type="entry name" value="CarboxyPept-like_regulatory"/>
</dbReference>
<sequence length="963" mass="107356">MRVLKLSVTTVFLFLTTLLFGQNGYFRGTVYDGKTGEFLPGVTIFAEGTTKGTITDLDGKFNLPLPAGTYQIRVSFISYQTRSINDVIINEGDATVLDNIQLNEATVQIGEAVVTAKAIRNTEAAMLSMKKKSANLLDGISASALQKIGDSDAAASMKRVTGVSVEGGKYVFVRGLGDRYTKTLLNGLDIPGLDPDRNTIQMDIFPTSIVENLVVNKTFSADLPADFTGGVIDINIKDFPVRKTGNLSVSAGYNPGSHLNNNFVSAAGGKTDWLGIDDGTRDIPATTNIPFLTDAISSESSATRYKEILSSFNPTMAATRERSLMDFGLSASLGNQIKVGKYDLGYLVSASYKNNTDYYEGAEYGRYGLSADVNLNEMETRELTQGDYGVNNVLWSALGGLSLKSQKAKYRLNFLHLQNGESKAAIFDYYKNNYGTTISGIQHNIEYSQRALTNIFLSGKYNYHDKGWEIEWKLSPTLSKIDEPDIRFTRYLVEDGNYIIGTESGFPERIWRELEEKSYAGVLHFTKSLKINNEDAKWKFGGAYTYKDRSFAIRDFNINIRGDVPLTGDPNELFAPENLWPYNGKVSAGTTYEAPFVPVNYNSYDANVSNIGGYTSLEFNPLEKLKAIVGVRAEQYLQHYTGKTQQDAIEFNDEKVLDNLDFFPTANLIFSLNEAQNLRFSYAKTIARPSFKELSFAQIFDPISGRNFFGGMFRDYNETKGIVYWDGNLTKTDIQNIDLRWELFKPSGQTVSIGAFYKSFKKPIELVQYSIQPGSFQPRNVGDGQVIGAEVELRQNLKPISEKLKNMSFQVNFTYTHSQIKLSDTEYESRLEYARTGQSISRYRDMAGQAPYIVNAGISFDGSDEGFGKGLNAGLYYNVQGESLMIVGITDRPDVYNVPFHSLNLNASKAFGEDQKWKLGLKIDNLLNSNKEAIYKNFGAKEQFYSKLSPGTTFQLKVSYAFF</sequence>
<evidence type="ECO:0000313" key="8">
    <source>
        <dbReference type="Proteomes" id="UP000243525"/>
    </source>
</evidence>
<keyword evidence="4" id="KW-0798">TonB box</keyword>
<protein>
    <submittedName>
        <fullName evidence="7">Outer membrane receptor protein involved in Fe transport</fullName>
    </submittedName>
</protein>
<dbReference type="AlphaFoldDB" id="A0A2T5C2S9"/>
<dbReference type="OrthoDB" id="9768470at2"/>
<keyword evidence="7" id="KW-0675">Receptor</keyword>
<evidence type="ECO:0000259" key="5">
    <source>
        <dbReference type="Pfam" id="PF00593"/>
    </source>
</evidence>
<reference evidence="7 8" key="1">
    <citation type="submission" date="2018-04" db="EMBL/GenBank/DDBJ databases">
        <title>Genomic Encyclopedia of Archaeal and Bacterial Type Strains, Phase II (KMG-II): from individual species to whole genera.</title>
        <authorList>
            <person name="Goeker M."/>
        </authorList>
    </citation>
    <scope>NUCLEOTIDE SEQUENCE [LARGE SCALE GENOMIC DNA]</scope>
    <source>
        <strain evidence="7 8">DSM 28823</strain>
    </source>
</reference>
<gene>
    <name evidence="7" type="ORF">C8N47_10690</name>
</gene>
<proteinExistence type="inferred from homology"/>
<dbReference type="InterPro" id="IPR000531">
    <property type="entry name" value="Beta-barrel_TonB"/>
</dbReference>
<dbReference type="Pfam" id="PF00593">
    <property type="entry name" value="TonB_dep_Rec_b-barrel"/>
    <property type="match status" value="1"/>
</dbReference>
<accession>A0A2T5C2S9</accession>
<keyword evidence="8" id="KW-1185">Reference proteome</keyword>
<feature type="domain" description="TonB-dependent receptor plug" evidence="6">
    <location>
        <begin position="138"/>
        <end position="231"/>
    </location>
</feature>
<dbReference type="GO" id="GO:0009279">
    <property type="term" value="C:cell outer membrane"/>
    <property type="evidence" value="ECO:0007669"/>
    <property type="project" value="UniProtKB-SubCell"/>
</dbReference>
<dbReference type="Gene3D" id="2.170.130.10">
    <property type="entry name" value="TonB-dependent receptor, plug domain"/>
    <property type="match status" value="1"/>
</dbReference>
<organism evidence="7 8">
    <name type="scientific">Mangrovibacterium marinum</name>
    <dbReference type="NCBI Taxonomy" id="1639118"/>
    <lineage>
        <taxon>Bacteria</taxon>
        <taxon>Pseudomonadati</taxon>
        <taxon>Bacteroidota</taxon>
        <taxon>Bacteroidia</taxon>
        <taxon>Marinilabiliales</taxon>
        <taxon>Prolixibacteraceae</taxon>
        <taxon>Mangrovibacterium</taxon>
    </lineage>
</organism>
<keyword evidence="2 4" id="KW-0472">Membrane</keyword>
<evidence type="ECO:0000256" key="3">
    <source>
        <dbReference type="ARBA" id="ARBA00023237"/>
    </source>
</evidence>
<evidence type="ECO:0000313" key="7">
    <source>
        <dbReference type="EMBL" id="PTN08992.1"/>
    </source>
</evidence>
<comment type="caution">
    <text evidence="7">The sequence shown here is derived from an EMBL/GenBank/DDBJ whole genome shotgun (WGS) entry which is preliminary data.</text>
</comment>
<dbReference type="Pfam" id="PF07715">
    <property type="entry name" value="Plug"/>
    <property type="match status" value="1"/>
</dbReference>
<dbReference type="Proteomes" id="UP000243525">
    <property type="component" value="Unassembled WGS sequence"/>
</dbReference>
<dbReference type="Gene3D" id="2.40.170.20">
    <property type="entry name" value="TonB-dependent receptor, beta-barrel domain"/>
    <property type="match status" value="1"/>
</dbReference>
<evidence type="ECO:0000256" key="2">
    <source>
        <dbReference type="ARBA" id="ARBA00023136"/>
    </source>
</evidence>
<dbReference type="SUPFAM" id="SSF49464">
    <property type="entry name" value="Carboxypeptidase regulatory domain-like"/>
    <property type="match status" value="1"/>
</dbReference>
<dbReference type="InterPro" id="IPR036942">
    <property type="entry name" value="Beta-barrel_TonB_sf"/>
</dbReference>
<keyword evidence="3" id="KW-0998">Cell outer membrane</keyword>